<name>A0A429GKK1_9CREN</name>
<comment type="caution">
    <text evidence="2">The sequence shown here is derived from an EMBL/GenBank/DDBJ whole genome shotgun (WGS) entry which is preliminary data.</text>
</comment>
<evidence type="ECO:0000313" key="3">
    <source>
        <dbReference type="Proteomes" id="UP000277582"/>
    </source>
</evidence>
<keyword evidence="1" id="KW-1133">Transmembrane helix</keyword>
<dbReference type="Proteomes" id="UP000277582">
    <property type="component" value="Unassembled WGS sequence"/>
</dbReference>
<sequence length="60" mass="6740">MRKSSRAIAIMSMSNLLVVPLRFLAKVFLSYSDFSASELFLSLFLILIWTSGALVIWGID</sequence>
<feature type="transmembrane region" description="Helical" evidence="1">
    <location>
        <begin position="39"/>
        <end position="59"/>
    </location>
</feature>
<reference evidence="2 3" key="1">
    <citation type="submission" date="2018-10" db="EMBL/GenBank/DDBJ databases">
        <title>Co-occurring genomic capacity for anaerobic methane metabolism and dissimilatory sulfite reduction discovered in the Korarchaeota.</title>
        <authorList>
            <person name="Mckay L.J."/>
            <person name="Dlakic M."/>
            <person name="Fields M.W."/>
            <person name="Delmont T.O."/>
            <person name="Eren A.M."/>
            <person name="Jay Z.J."/>
            <person name="Klingelsmith K.B."/>
            <person name="Rusch D.B."/>
            <person name="Inskeep W.P."/>
        </authorList>
    </citation>
    <scope>NUCLEOTIDE SEQUENCE [LARGE SCALE GENOMIC DNA]</scope>
    <source>
        <strain evidence="2 3">MDKW</strain>
    </source>
</reference>
<gene>
    <name evidence="2" type="ORF">D6D85_08335</name>
</gene>
<evidence type="ECO:0000256" key="1">
    <source>
        <dbReference type="SAM" id="Phobius"/>
    </source>
</evidence>
<dbReference type="EMBL" id="RCOS01000096">
    <property type="protein sequence ID" value="RSN74366.1"/>
    <property type="molecule type" value="Genomic_DNA"/>
</dbReference>
<dbReference type="RefSeq" id="WP_153184007.1">
    <property type="nucleotide sequence ID" value="NZ_RCOS01000096.1"/>
</dbReference>
<accession>A0A429GKK1</accession>
<keyword evidence="1" id="KW-0812">Transmembrane</keyword>
<protein>
    <submittedName>
        <fullName evidence="2">Uncharacterized protein</fullName>
    </submittedName>
</protein>
<organism evidence="2 3">
    <name type="scientific">Candidatus Methanodesulfokora washburnensis</name>
    <dbReference type="NCBI Taxonomy" id="2478471"/>
    <lineage>
        <taxon>Archaea</taxon>
        <taxon>Thermoproteota</taxon>
        <taxon>Candidatus Korarchaeia</taxon>
        <taxon>Candidatus Korarchaeia incertae sedis</taxon>
        <taxon>Candidatus Methanodesulfokora</taxon>
    </lineage>
</organism>
<evidence type="ECO:0000313" key="2">
    <source>
        <dbReference type="EMBL" id="RSN74366.1"/>
    </source>
</evidence>
<dbReference type="AlphaFoldDB" id="A0A429GKK1"/>
<keyword evidence="3" id="KW-1185">Reference proteome</keyword>
<keyword evidence="1" id="KW-0472">Membrane</keyword>
<proteinExistence type="predicted"/>